<proteinExistence type="predicted"/>
<dbReference type="Proteomes" id="UP000644192">
    <property type="component" value="Unassembled WGS sequence"/>
</dbReference>
<dbReference type="Proteomes" id="UP001297540">
    <property type="component" value="Chromosome"/>
</dbReference>
<dbReference type="Pfam" id="PF10976">
    <property type="entry name" value="DUF2790"/>
    <property type="match status" value="1"/>
</dbReference>
<evidence type="ECO:0000313" key="8">
    <source>
        <dbReference type="Proteomes" id="UP000045039"/>
    </source>
</evidence>
<keyword evidence="1" id="KW-0732">Signal</keyword>
<dbReference type="EMBL" id="CVVU01000075">
    <property type="protein sequence ID" value="CRO36705.1"/>
    <property type="molecule type" value="Genomic_DNA"/>
</dbReference>
<feature type="chain" id="PRO_5015027748" evidence="1">
    <location>
        <begin position="21"/>
        <end position="89"/>
    </location>
</feature>
<keyword evidence="5" id="KW-0413">Isomerase</keyword>
<dbReference type="AlphaFoldDB" id="A0A071KT28"/>
<dbReference type="OMA" id="WNACGIV"/>
<accession>A0A071KT28</accession>
<evidence type="ECO:0000256" key="1">
    <source>
        <dbReference type="SAM" id="SignalP"/>
    </source>
</evidence>
<reference evidence="2" key="1">
    <citation type="submission" date="2015-06" db="EMBL/GenBank/DDBJ databases">
        <authorList>
            <person name="Radhakrishnan R."/>
            <person name="Underwood A."/>
            <person name="Al-Shahib A."/>
        </authorList>
    </citation>
    <scope>NUCLEOTIDE SEQUENCE</scope>
    <source>
        <strain evidence="2">P19_London_7_VIM_2_05_10</strain>
    </source>
</reference>
<reference evidence="7" key="8">
    <citation type="submission" date="2023-06" db="EMBL/GenBank/DDBJ databases">
        <authorList>
            <consortium name="Clinical and Environmental Microbiology Branch: Whole genome sequencing antimicrobial resistance pathogens in the healthcare setting"/>
        </authorList>
    </citation>
    <scope>NUCLEOTIDE SEQUENCE</scope>
    <source>
        <strain evidence="7">2021CK-01020</strain>
    </source>
</reference>
<feature type="signal peptide" evidence="1">
    <location>
        <begin position="1"/>
        <end position="20"/>
    </location>
</feature>
<evidence type="ECO:0000313" key="11">
    <source>
        <dbReference type="Proteomes" id="UP000433532"/>
    </source>
</evidence>
<reference evidence="9" key="3">
    <citation type="submission" date="2017-05" db="EMBL/GenBank/DDBJ databases">
        <authorList>
            <person name="Giani T."/>
            <person name="Arena F."/>
            <person name="Pollini S."/>
            <person name="Di Pilato V."/>
            <person name="D'Andrea M.M."/>
            <person name="Henrici De Angelis L."/>
            <person name="Bassetti M."/>
            <person name="Rossolini G.M."/>
        </authorList>
    </citation>
    <scope>NUCLEOTIDE SEQUENCE [LARGE SCALE GENOMIC DNA]</scope>
    <source>
        <strain evidence="9">S567_C10_BS</strain>
    </source>
</reference>
<dbReference type="EMBL" id="NFFZ01000010">
    <property type="protein sequence ID" value="OTI59872.1"/>
    <property type="molecule type" value="Genomic_DNA"/>
</dbReference>
<dbReference type="EMBL" id="CP136986">
    <property type="protein sequence ID" value="WOS79706.1"/>
    <property type="molecule type" value="Genomic_DNA"/>
</dbReference>
<sequence length="89" mass="9795">MRVIPLALVALLGLAPLAQAQQQPYGPNPDSKSLRQHYVEGRLDIARVIYKTDLWSACGIVPARLVYEDSQGERHTVEYKAWGSGCSGN</sequence>
<dbReference type="Proteomes" id="UP000270834">
    <property type="component" value="Unassembled WGS sequence"/>
</dbReference>
<reference evidence="3 11" key="6">
    <citation type="submission" date="2019-11" db="EMBL/GenBank/DDBJ databases">
        <title>Genomes of ocular Pseudomonas aeruginosa isolates.</title>
        <authorList>
            <person name="Khan M."/>
            <person name="Rice S.A."/>
            <person name="Willcox M.D.P."/>
            <person name="Stapleton F."/>
        </authorList>
    </citation>
    <scope>NUCLEOTIDE SEQUENCE [LARGE SCALE GENOMIC DNA]</scope>
    <source>
        <strain evidence="3 11">PA221</strain>
    </source>
</reference>
<dbReference type="EMBL" id="RBSQ01000481">
    <property type="protein sequence ID" value="RMS57042.1"/>
    <property type="molecule type" value="Genomic_DNA"/>
</dbReference>
<dbReference type="Proteomes" id="UP000433532">
    <property type="component" value="Unassembled WGS sequence"/>
</dbReference>
<evidence type="ECO:0000313" key="3">
    <source>
        <dbReference type="EMBL" id="MUI36012.1"/>
    </source>
</evidence>
<dbReference type="EMBL" id="WXZT01000001">
    <property type="protein sequence ID" value="MZZ11215.1"/>
    <property type="molecule type" value="Genomic_DNA"/>
</dbReference>
<dbReference type="EMBL" id="WOAD01000009">
    <property type="protein sequence ID" value="MUI36012.1"/>
    <property type="molecule type" value="Genomic_DNA"/>
</dbReference>
<dbReference type="Gene3D" id="2.30.140.50">
    <property type="entry name" value="Protein of unknown function DUF2790"/>
    <property type="match status" value="1"/>
</dbReference>
<organism evidence="5 9">
    <name type="scientific">Pseudomonas aeruginosa</name>
    <dbReference type="NCBI Taxonomy" id="287"/>
    <lineage>
        <taxon>Bacteria</taxon>
        <taxon>Pseudomonadati</taxon>
        <taxon>Pseudomonadota</taxon>
        <taxon>Gammaproteobacteria</taxon>
        <taxon>Pseudomonadales</taxon>
        <taxon>Pseudomonadaceae</taxon>
        <taxon>Pseudomonas</taxon>
    </lineage>
</organism>
<dbReference type="RefSeq" id="WP_003091850.1">
    <property type="nucleotide sequence ID" value="NZ_AP014622.1"/>
</dbReference>
<name>A0A071KT28_PSEAI</name>
<reference evidence="8" key="2">
    <citation type="submission" date="2015-06" db="EMBL/GenBank/DDBJ databases">
        <authorList>
            <person name="Radhakrishnan Rajesh"/>
            <person name="Underwood Anthony"/>
            <person name="Al-Shahib Ali"/>
        </authorList>
    </citation>
    <scope>NUCLEOTIDE SEQUENCE [LARGE SCALE GENOMIC DNA]</scope>
    <source>
        <strain evidence="8">P19_London_7_VIM_2_05_10</strain>
    </source>
</reference>
<reference evidence="4" key="7">
    <citation type="submission" date="2020-01" db="EMBL/GenBank/DDBJ databases">
        <title>Bacteria Cultured from War Wounds Associated with the Conflict in Eastern Ukraine.</title>
        <authorList>
            <person name="Snesrud E."/>
            <person name="Galac M.R."/>
            <person name="Mc Gann P."/>
            <person name="Valentine K."/>
            <person name="Viacheslav K."/>
        </authorList>
    </citation>
    <scope>NUCLEOTIDE SEQUENCE</scope>
    <source>
        <strain evidence="4">VNMU148</strain>
    </source>
</reference>
<dbReference type="SMR" id="A0A071KT28"/>
<evidence type="ECO:0000313" key="10">
    <source>
        <dbReference type="Proteomes" id="UP000270834"/>
    </source>
</evidence>
<evidence type="ECO:0000313" key="6">
    <source>
        <dbReference type="EMBL" id="RMS57042.1"/>
    </source>
</evidence>
<evidence type="ECO:0000313" key="4">
    <source>
        <dbReference type="EMBL" id="MZZ11215.1"/>
    </source>
</evidence>
<reference evidence="7" key="9">
    <citation type="submission" date="2023-10" db="EMBL/GenBank/DDBJ databases">
        <title>Pathogen: clinical or host-associated sample.</title>
        <authorList>
            <person name="Hergert J."/>
            <person name="Casey R."/>
            <person name="Wagner J."/>
            <person name="Young E.L."/>
            <person name="Oakeson K.F."/>
        </authorList>
    </citation>
    <scope>NUCLEOTIDE SEQUENCE</scope>
    <source>
        <strain evidence="7">2021CK-01020</strain>
    </source>
</reference>
<gene>
    <name evidence="6" type="ORF">ALP65_00581</name>
    <name evidence="5" type="ORF">CAZ10_20425</name>
    <name evidence="3" type="ORF">GNQ48_13420</name>
    <name evidence="4" type="ORF">GUL26_03025</name>
    <name evidence="7" type="ORF">L4V69_11270</name>
    <name evidence="2" type="ORF">PAERUG_P19_London_7_VIM_2_05_10_01451</name>
</gene>
<evidence type="ECO:0000313" key="7">
    <source>
        <dbReference type="EMBL" id="WOS79706.1"/>
    </source>
</evidence>
<evidence type="ECO:0000313" key="9">
    <source>
        <dbReference type="Proteomes" id="UP000194857"/>
    </source>
</evidence>
<dbReference type="InterPro" id="IPR021245">
    <property type="entry name" value="DUF2790"/>
</dbReference>
<accession>A0A1S1CBJ0</accession>
<dbReference type="Proteomes" id="UP000194857">
    <property type="component" value="Unassembled WGS sequence"/>
</dbReference>
<protein>
    <submittedName>
        <fullName evidence="3">DUF2790 domain-containing protein</fullName>
    </submittedName>
    <submittedName>
        <fullName evidence="5">Topoisomerase II</fullName>
    </submittedName>
</protein>
<evidence type="ECO:0000313" key="5">
    <source>
        <dbReference type="EMBL" id="OTI59872.1"/>
    </source>
</evidence>
<reference evidence="5" key="4">
    <citation type="submission" date="2017-05" db="EMBL/GenBank/DDBJ databases">
        <authorList>
            <person name="Song R."/>
            <person name="Chenine A.L."/>
            <person name="Ruprecht R.M."/>
        </authorList>
    </citation>
    <scope>NUCLEOTIDE SEQUENCE [LARGE SCALE GENOMIC DNA]</scope>
    <source>
        <strain evidence="5">S567_C10_BS</strain>
    </source>
</reference>
<evidence type="ECO:0000313" key="2">
    <source>
        <dbReference type="EMBL" id="CRO36705.1"/>
    </source>
</evidence>
<dbReference type="GO" id="GO:0016853">
    <property type="term" value="F:isomerase activity"/>
    <property type="evidence" value="ECO:0007669"/>
    <property type="project" value="UniProtKB-KW"/>
</dbReference>
<dbReference type="Proteomes" id="UP000045039">
    <property type="component" value="Unassembled WGS sequence"/>
</dbReference>
<dbReference type="KEGG" id="paeb:NCGM1900_2859"/>
<reference evidence="6 10" key="5">
    <citation type="submission" date="2018-08" db="EMBL/GenBank/DDBJ databases">
        <title>Recombination of ecologically and evolutionarily significant loci maintains genetic cohesion in the Pseudomonas syringae species complex.</title>
        <authorList>
            <person name="Dillon M."/>
            <person name="Thakur S."/>
            <person name="Almeida R.N.D."/>
            <person name="Weir B.S."/>
            <person name="Guttman D.S."/>
        </authorList>
    </citation>
    <scope>NUCLEOTIDE SEQUENCE [LARGE SCALE GENOMIC DNA]</scope>
    <source>
        <strain evidence="6 10">ICMP 7846</strain>
    </source>
</reference>